<dbReference type="AlphaFoldDB" id="A0A1R3JW16"/>
<dbReference type="InterPro" id="IPR050905">
    <property type="entry name" value="Plant_NBS-LRR"/>
</dbReference>
<dbReference type="InterPro" id="IPR057135">
    <property type="entry name" value="At4g27190-like_LRR"/>
</dbReference>
<keyword evidence="1" id="KW-0611">Plant defense</keyword>
<feature type="domain" description="Disease resistance protein At4g27190-like leucine-rich repeats" evidence="2">
    <location>
        <begin position="416"/>
        <end position="539"/>
    </location>
</feature>
<dbReference type="Proteomes" id="UP000187203">
    <property type="component" value="Unassembled WGS sequence"/>
</dbReference>
<accession>A0A1R3JW16</accession>
<keyword evidence="4" id="KW-1185">Reference proteome</keyword>
<dbReference type="STRING" id="93759.A0A1R3JW16"/>
<dbReference type="OrthoDB" id="997457at2759"/>
<dbReference type="PANTHER" id="PTHR33463:SF204">
    <property type="entry name" value="NB-ARC DOMAIN-CONTAINING PROTEIN"/>
    <property type="match status" value="1"/>
</dbReference>
<dbReference type="Pfam" id="PF23247">
    <property type="entry name" value="LRR_RPS2"/>
    <property type="match status" value="2"/>
</dbReference>
<evidence type="ECO:0000313" key="4">
    <source>
        <dbReference type="Proteomes" id="UP000187203"/>
    </source>
</evidence>
<name>A0A1R3JW16_9ROSI</name>
<evidence type="ECO:0000256" key="1">
    <source>
        <dbReference type="ARBA" id="ARBA00022821"/>
    </source>
</evidence>
<dbReference type="EMBL" id="AWUE01015197">
    <property type="protein sequence ID" value="OMO99063.1"/>
    <property type="molecule type" value="Genomic_DNA"/>
</dbReference>
<feature type="domain" description="Disease resistance protein At4g27190-like leucine-rich repeats" evidence="2">
    <location>
        <begin position="101"/>
        <end position="181"/>
    </location>
</feature>
<dbReference type="Gene3D" id="3.80.10.10">
    <property type="entry name" value="Ribonuclease Inhibitor"/>
    <property type="match status" value="2"/>
</dbReference>
<reference evidence="4" key="1">
    <citation type="submission" date="2013-09" db="EMBL/GenBank/DDBJ databases">
        <title>Corchorus olitorius genome sequencing.</title>
        <authorList>
            <person name="Alam M."/>
            <person name="Haque M.S."/>
            <person name="Islam M.S."/>
            <person name="Emdad E.M."/>
            <person name="Islam M.M."/>
            <person name="Ahmed B."/>
            <person name="Halim A."/>
            <person name="Hossen Q.M.M."/>
            <person name="Hossain M.Z."/>
            <person name="Ahmed R."/>
            <person name="Khan M.M."/>
            <person name="Islam R."/>
            <person name="Rashid M.M."/>
            <person name="Khan S.A."/>
            <person name="Rahman M.S."/>
            <person name="Alam M."/>
            <person name="Yahiya A.S."/>
            <person name="Khan M.S."/>
            <person name="Azam M.S."/>
            <person name="Haque T."/>
            <person name="Lashkar M.Z.H."/>
            <person name="Akhand A.I."/>
            <person name="Morshed G."/>
            <person name="Roy S."/>
            <person name="Uddin K.S."/>
            <person name="Rabeya T."/>
            <person name="Hossain A.S."/>
            <person name="Chowdhury A."/>
            <person name="Snigdha A.R."/>
            <person name="Mortoza M.S."/>
            <person name="Matin S.A."/>
            <person name="Hoque S.M.E."/>
            <person name="Islam M.K."/>
            <person name="Roy D.K."/>
            <person name="Haider R."/>
            <person name="Moosa M.M."/>
            <person name="Elias S.M."/>
            <person name="Hasan A.M."/>
            <person name="Jahan S."/>
            <person name="Shafiuddin M."/>
            <person name="Mahmood N."/>
            <person name="Shommy N.S."/>
        </authorList>
    </citation>
    <scope>NUCLEOTIDE SEQUENCE [LARGE SCALE GENOMIC DNA]</scope>
    <source>
        <strain evidence="4">cv. O-4</strain>
    </source>
</reference>
<protein>
    <submittedName>
        <fullName evidence="3">Phosphoprotein phosphatase</fullName>
    </submittedName>
</protein>
<sequence length="608" mass="70252">MTRLTRMGIFCCQMIREIVACERQDVKEVITFADLEILELGELPSLLCFCSGSVAFEFHSLKEVMVRECQYMMRFSQKKSSTPMLKGVKFTRRVNEVRSDDNLENTIKQMFMEEVGYSKHLKLSESSNFELIEIWRQNPRENFDFKSLKFLEICDCSTLTCLLTISMAMDLPQLQDLKVKDAKLMEHIMIDEGPDEEVLTISFPRLTSITLESCSNITSFYKGSKMLQCKSLTRITVKDCPQMFAFAYTISREQIIIEKIDGAGNLVSRVADAFVAPFFNDKVELPSLGVLQLSPFMKKTILPSDKLQRLWHDQTLGKSCYFLNLKILKLEGSEEGGIIIKAFPKLGTMELNSLPKLLRFCYGDSIVFPMLHDLRIENCPEFTTFVSNFVIGYEGQVDPNVDVLCLFNDKVAFPTLQKLEILRQFKWKKMWHDKLTPNSFAKLKHLKLEKCDGLSSIFPSSMVDRLQKLNLMEISRCDDLESIIEPFHSTESSPKFVFSRVRWLKLESLSKLKSFYPIMHTTQWPSLKKLIVNGCTNVKIFAQEINSQALHIPSEQPLFWFSKETFPCLKKLKTDQDGAKEILELTNYQGVKFVGEDEDDYYSYYYCT</sequence>
<dbReference type="SUPFAM" id="SSF52047">
    <property type="entry name" value="RNI-like"/>
    <property type="match status" value="1"/>
</dbReference>
<evidence type="ECO:0000313" key="3">
    <source>
        <dbReference type="EMBL" id="OMO99063.1"/>
    </source>
</evidence>
<dbReference type="PANTHER" id="PTHR33463">
    <property type="entry name" value="NB-ARC DOMAIN-CONTAINING PROTEIN-RELATED"/>
    <property type="match status" value="1"/>
</dbReference>
<proteinExistence type="predicted"/>
<evidence type="ECO:0000259" key="2">
    <source>
        <dbReference type="Pfam" id="PF23247"/>
    </source>
</evidence>
<comment type="caution">
    <text evidence="3">The sequence shown here is derived from an EMBL/GenBank/DDBJ whole genome shotgun (WGS) entry which is preliminary data.</text>
</comment>
<organism evidence="3 4">
    <name type="scientific">Corchorus olitorius</name>
    <dbReference type="NCBI Taxonomy" id="93759"/>
    <lineage>
        <taxon>Eukaryota</taxon>
        <taxon>Viridiplantae</taxon>
        <taxon>Streptophyta</taxon>
        <taxon>Embryophyta</taxon>
        <taxon>Tracheophyta</taxon>
        <taxon>Spermatophyta</taxon>
        <taxon>Magnoliopsida</taxon>
        <taxon>eudicotyledons</taxon>
        <taxon>Gunneridae</taxon>
        <taxon>Pentapetalae</taxon>
        <taxon>rosids</taxon>
        <taxon>malvids</taxon>
        <taxon>Malvales</taxon>
        <taxon>Malvaceae</taxon>
        <taxon>Grewioideae</taxon>
        <taxon>Apeibeae</taxon>
        <taxon>Corchorus</taxon>
    </lineage>
</organism>
<gene>
    <name evidence="3" type="ORF">COLO4_13538</name>
</gene>
<dbReference type="InterPro" id="IPR032675">
    <property type="entry name" value="LRR_dom_sf"/>
</dbReference>